<accession>A0A0H5PX75</accession>
<sequence length="191" mass="18693">MGGRSKSSSSSSSQTNQTTEQIQIHLGDSVITQDLSGFLGKPSLIIGSSVTGKTLTNTSNNNKRGDFNPKAGNEASSSNDSSSSARADGMRASLGLGLQTPFSNEGIVKDLTGGGGGSGGGSNGGNSGGYAGGDNIGDVTSNTGGATSGTSGFISRSVLNSDNSDNMIKIVAIGTAGALGIALLAKGKGKK</sequence>
<organism evidence="2">
    <name type="scientific">uncultured prokaryote</name>
    <dbReference type="NCBI Taxonomy" id="198431"/>
    <lineage>
        <taxon>unclassified sequences</taxon>
        <taxon>environmental samples</taxon>
    </lineage>
</organism>
<protein>
    <submittedName>
        <fullName evidence="2">Uncharacterized protein</fullName>
    </submittedName>
</protein>
<feature type="compositionally biased region" description="Low complexity" evidence="1">
    <location>
        <begin position="1"/>
        <end position="13"/>
    </location>
</feature>
<name>A0A0H5PX75_9ZZZZ</name>
<proteinExistence type="predicted"/>
<reference evidence="2" key="2">
    <citation type="submission" date="2015-07" db="EMBL/GenBank/DDBJ databases">
        <title>Plasmids, circular viruses and viroids from rat gut.</title>
        <authorList>
            <person name="Jorgensen T.J."/>
            <person name="Hansen M.A."/>
            <person name="Xu Z."/>
            <person name="Tabak M.A."/>
            <person name="Sorensen S.J."/>
            <person name="Hansen L.H."/>
        </authorList>
    </citation>
    <scope>NUCLEOTIDE SEQUENCE</scope>
    <source>
        <strain evidence="2">RGRH0064</strain>
    </source>
</reference>
<feature type="region of interest" description="Disordered" evidence="1">
    <location>
        <begin position="105"/>
        <end position="126"/>
    </location>
</feature>
<evidence type="ECO:0000313" key="2">
    <source>
        <dbReference type="EMBL" id="CRY93769.1"/>
    </source>
</evidence>
<feature type="region of interest" description="Disordered" evidence="1">
    <location>
        <begin position="1"/>
        <end position="21"/>
    </location>
</feature>
<evidence type="ECO:0000256" key="1">
    <source>
        <dbReference type="SAM" id="MobiDB-lite"/>
    </source>
</evidence>
<dbReference type="EMBL" id="LN852755">
    <property type="protein sequence ID" value="CRY93769.1"/>
    <property type="molecule type" value="Genomic_DNA"/>
</dbReference>
<feature type="region of interest" description="Disordered" evidence="1">
    <location>
        <begin position="51"/>
        <end position="88"/>
    </location>
</feature>
<feature type="compositionally biased region" description="Polar residues" evidence="1">
    <location>
        <begin position="51"/>
        <end position="62"/>
    </location>
</feature>
<reference evidence="2" key="1">
    <citation type="submission" date="2015-06" db="EMBL/GenBank/DDBJ databases">
        <authorList>
            <person name="Joergensen T."/>
        </authorList>
    </citation>
    <scope>NUCLEOTIDE SEQUENCE</scope>
    <source>
        <strain evidence="2">RGRH0064</strain>
    </source>
</reference>
<dbReference type="AlphaFoldDB" id="A0A0H5PX75"/>
<feature type="compositionally biased region" description="Gly residues" evidence="1">
    <location>
        <begin position="112"/>
        <end position="126"/>
    </location>
</feature>